<gene>
    <name evidence="5" type="primary">recX</name>
    <name evidence="8" type="ORF">IAG03_07080</name>
</gene>
<dbReference type="EMBL" id="JACRSN010000008">
    <property type="protein sequence ID" value="MBC8533770.1"/>
    <property type="molecule type" value="Genomic_DNA"/>
</dbReference>
<dbReference type="Proteomes" id="UP000651482">
    <property type="component" value="Unassembled WGS sequence"/>
</dbReference>
<comment type="function">
    <text evidence="5">Modulates RecA activity.</text>
</comment>
<dbReference type="InterPro" id="IPR036388">
    <property type="entry name" value="WH-like_DNA-bd_sf"/>
</dbReference>
<feature type="domain" description="RecX third three-helical" evidence="7">
    <location>
        <begin position="153"/>
        <end position="195"/>
    </location>
</feature>
<evidence type="ECO:0000256" key="1">
    <source>
        <dbReference type="ARBA" id="ARBA00004496"/>
    </source>
</evidence>
<sequence>MVLTEVKKRRKLLTELFLDGESAGRIATEIWLRSGYRVGDDLSEEALEALFQESERYRASEKALYLLEYRAHSKKELEEKISRVTSREAAKEAVSRMEDLGLMDDEQYARARAADLLTRKGYAAKRAVYELQQKGIDRELAAEIVEELEPDPCEKIRALLEKKYPQAGSDEACRRRAVAALQRLGYRYGDIRTVLSELDEETADV</sequence>
<feature type="domain" description="RecX second three-helical" evidence="6">
    <location>
        <begin position="104"/>
        <end position="143"/>
    </location>
</feature>
<dbReference type="Gene3D" id="1.10.10.10">
    <property type="entry name" value="Winged helix-like DNA-binding domain superfamily/Winged helix DNA-binding domain"/>
    <property type="match status" value="2"/>
</dbReference>
<evidence type="ECO:0000256" key="3">
    <source>
        <dbReference type="ARBA" id="ARBA00018111"/>
    </source>
</evidence>
<evidence type="ECO:0000313" key="8">
    <source>
        <dbReference type="EMBL" id="MBC8533770.1"/>
    </source>
</evidence>
<evidence type="ECO:0000256" key="5">
    <source>
        <dbReference type="HAMAP-Rule" id="MF_01114"/>
    </source>
</evidence>
<dbReference type="InterPro" id="IPR053925">
    <property type="entry name" value="RecX_HTH_3rd"/>
</dbReference>
<dbReference type="GO" id="GO:0005737">
    <property type="term" value="C:cytoplasm"/>
    <property type="evidence" value="ECO:0007669"/>
    <property type="project" value="UniProtKB-SubCell"/>
</dbReference>
<dbReference type="Pfam" id="PF21981">
    <property type="entry name" value="RecX_HTH3"/>
    <property type="match status" value="1"/>
</dbReference>
<name>A0A926D7C4_9FIRM</name>
<dbReference type="InterPro" id="IPR003783">
    <property type="entry name" value="Regulatory_RecX"/>
</dbReference>
<keyword evidence="4 5" id="KW-0963">Cytoplasm</keyword>
<comment type="subcellular location">
    <subcellularLocation>
        <location evidence="1 5">Cytoplasm</location>
    </subcellularLocation>
</comment>
<evidence type="ECO:0000256" key="4">
    <source>
        <dbReference type="ARBA" id="ARBA00022490"/>
    </source>
</evidence>
<dbReference type="AlphaFoldDB" id="A0A926D7C4"/>
<dbReference type="GO" id="GO:0006282">
    <property type="term" value="P:regulation of DNA repair"/>
    <property type="evidence" value="ECO:0007669"/>
    <property type="project" value="UniProtKB-UniRule"/>
</dbReference>
<dbReference type="RefSeq" id="WP_249319421.1">
    <property type="nucleotide sequence ID" value="NZ_JACRSN010000008.1"/>
</dbReference>
<organism evidence="8 9">
    <name type="scientific">Yeguia hominis</name>
    <dbReference type="NCBI Taxonomy" id="2763662"/>
    <lineage>
        <taxon>Bacteria</taxon>
        <taxon>Bacillati</taxon>
        <taxon>Bacillota</taxon>
        <taxon>Clostridia</taxon>
        <taxon>Eubacteriales</taxon>
        <taxon>Yeguiaceae</taxon>
        <taxon>Yeguia</taxon>
    </lineage>
</organism>
<evidence type="ECO:0000259" key="6">
    <source>
        <dbReference type="Pfam" id="PF02631"/>
    </source>
</evidence>
<accession>A0A926D7C4</accession>
<evidence type="ECO:0000256" key="2">
    <source>
        <dbReference type="ARBA" id="ARBA00009695"/>
    </source>
</evidence>
<evidence type="ECO:0000259" key="7">
    <source>
        <dbReference type="Pfam" id="PF21981"/>
    </source>
</evidence>
<keyword evidence="9" id="KW-1185">Reference proteome</keyword>
<dbReference type="HAMAP" id="MF_01114">
    <property type="entry name" value="RecX"/>
    <property type="match status" value="1"/>
</dbReference>
<dbReference type="Pfam" id="PF02631">
    <property type="entry name" value="RecX_HTH2"/>
    <property type="match status" value="1"/>
</dbReference>
<reference evidence="8" key="1">
    <citation type="submission" date="2020-08" db="EMBL/GenBank/DDBJ databases">
        <title>Genome public.</title>
        <authorList>
            <person name="Liu C."/>
            <person name="Sun Q."/>
        </authorList>
    </citation>
    <scope>NUCLEOTIDE SEQUENCE</scope>
    <source>
        <strain evidence="8">NSJ-40</strain>
    </source>
</reference>
<dbReference type="PANTHER" id="PTHR33602:SF1">
    <property type="entry name" value="REGULATORY PROTEIN RECX FAMILY PROTEIN"/>
    <property type="match status" value="1"/>
</dbReference>
<protein>
    <recommendedName>
        <fullName evidence="3 5">Regulatory protein RecX</fullName>
    </recommendedName>
</protein>
<comment type="similarity">
    <text evidence="2 5">Belongs to the RecX family.</text>
</comment>
<proteinExistence type="inferred from homology"/>
<comment type="caution">
    <text evidence="8">The sequence shown here is derived from an EMBL/GenBank/DDBJ whole genome shotgun (WGS) entry which is preliminary data.</text>
</comment>
<evidence type="ECO:0000313" key="9">
    <source>
        <dbReference type="Proteomes" id="UP000651482"/>
    </source>
</evidence>
<dbReference type="PANTHER" id="PTHR33602">
    <property type="entry name" value="REGULATORY PROTEIN RECX FAMILY PROTEIN"/>
    <property type="match status" value="1"/>
</dbReference>
<dbReference type="InterPro" id="IPR053924">
    <property type="entry name" value="RecX_HTH_2nd"/>
</dbReference>